<proteinExistence type="predicted"/>
<dbReference type="Proteomes" id="UP000735302">
    <property type="component" value="Unassembled WGS sequence"/>
</dbReference>
<feature type="region of interest" description="Disordered" evidence="1">
    <location>
        <begin position="1"/>
        <end position="26"/>
    </location>
</feature>
<dbReference type="AlphaFoldDB" id="A0AAV3XV94"/>
<feature type="compositionally biased region" description="Basic and acidic residues" evidence="1">
    <location>
        <begin position="77"/>
        <end position="94"/>
    </location>
</feature>
<reference evidence="2 3" key="1">
    <citation type="journal article" date="2021" name="Elife">
        <title>Chloroplast acquisition without the gene transfer in kleptoplastic sea slugs, Plakobranchus ocellatus.</title>
        <authorList>
            <person name="Maeda T."/>
            <person name="Takahashi S."/>
            <person name="Yoshida T."/>
            <person name="Shimamura S."/>
            <person name="Takaki Y."/>
            <person name="Nagai Y."/>
            <person name="Toyoda A."/>
            <person name="Suzuki Y."/>
            <person name="Arimoto A."/>
            <person name="Ishii H."/>
            <person name="Satoh N."/>
            <person name="Nishiyama T."/>
            <person name="Hasebe M."/>
            <person name="Maruyama T."/>
            <person name="Minagawa J."/>
            <person name="Obokata J."/>
            <person name="Shigenobu S."/>
        </authorList>
    </citation>
    <scope>NUCLEOTIDE SEQUENCE [LARGE SCALE GENOMIC DNA]</scope>
</reference>
<evidence type="ECO:0000313" key="3">
    <source>
        <dbReference type="Proteomes" id="UP000735302"/>
    </source>
</evidence>
<sequence>MPMECTQHVNNGPILNTVPPGPDGKTLKQAESKPIWLISWLLLKKDEILVASQPIHYEVISGFLSFVKMGLGVTGRPDPRQKKATMDERPSPLV</sequence>
<gene>
    <name evidence="2" type="ORF">PoB_000124000</name>
</gene>
<organism evidence="2 3">
    <name type="scientific">Plakobranchus ocellatus</name>
    <dbReference type="NCBI Taxonomy" id="259542"/>
    <lineage>
        <taxon>Eukaryota</taxon>
        <taxon>Metazoa</taxon>
        <taxon>Spiralia</taxon>
        <taxon>Lophotrochozoa</taxon>
        <taxon>Mollusca</taxon>
        <taxon>Gastropoda</taxon>
        <taxon>Heterobranchia</taxon>
        <taxon>Euthyneura</taxon>
        <taxon>Panpulmonata</taxon>
        <taxon>Sacoglossa</taxon>
        <taxon>Placobranchoidea</taxon>
        <taxon>Plakobranchidae</taxon>
        <taxon>Plakobranchus</taxon>
    </lineage>
</organism>
<dbReference type="EMBL" id="BLXT01000154">
    <property type="protein sequence ID" value="GFN74734.1"/>
    <property type="molecule type" value="Genomic_DNA"/>
</dbReference>
<accession>A0AAV3XV94</accession>
<name>A0AAV3XV94_9GAST</name>
<keyword evidence="3" id="KW-1185">Reference proteome</keyword>
<evidence type="ECO:0000256" key="1">
    <source>
        <dbReference type="SAM" id="MobiDB-lite"/>
    </source>
</evidence>
<evidence type="ECO:0000313" key="2">
    <source>
        <dbReference type="EMBL" id="GFN74734.1"/>
    </source>
</evidence>
<feature type="region of interest" description="Disordered" evidence="1">
    <location>
        <begin position="73"/>
        <end position="94"/>
    </location>
</feature>
<protein>
    <submittedName>
        <fullName evidence="2">Uncharacterized protein</fullName>
    </submittedName>
</protein>
<comment type="caution">
    <text evidence="2">The sequence shown here is derived from an EMBL/GenBank/DDBJ whole genome shotgun (WGS) entry which is preliminary data.</text>
</comment>